<dbReference type="Proteomes" id="UP000279833">
    <property type="component" value="Unassembled WGS sequence"/>
</dbReference>
<organism evidence="4">
    <name type="scientific">Schistosoma curassoni</name>
    <dbReference type="NCBI Taxonomy" id="6186"/>
    <lineage>
        <taxon>Eukaryota</taxon>
        <taxon>Metazoa</taxon>
        <taxon>Spiralia</taxon>
        <taxon>Lophotrochozoa</taxon>
        <taxon>Platyhelminthes</taxon>
        <taxon>Trematoda</taxon>
        <taxon>Digenea</taxon>
        <taxon>Strigeidida</taxon>
        <taxon>Schistosomatoidea</taxon>
        <taxon>Schistosomatidae</taxon>
        <taxon>Schistosoma</taxon>
    </lineage>
</organism>
<dbReference type="SUPFAM" id="SSF49562">
    <property type="entry name" value="C2 domain (Calcium/lipid-binding domain, CaLB)"/>
    <property type="match status" value="1"/>
</dbReference>
<dbReference type="AlphaFoldDB" id="A0A183JK55"/>
<keyword evidence="3" id="KW-1185">Reference proteome</keyword>
<accession>A0A183JK55</accession>
<reference evidence="4" key="1">
    <citation type="submission" date="2016-06" db="UniProtKB">
        <authorList>
            <consortium name="WormBaseParasite"/>
        </authorList>
    </citation>
    <scope>IDENTIFICATION</scope>
</reference>
<sequence>MRNASGKKGFDNNRVTFTRSSFRRFSQSLNKRTNQSDKLQTSHNESFKMAGAASSKSVVDKEGHIPVGIMKSTQVKEQTLNPVWNESFRLNAVFAFPILAFTSASDSPHSSMMLPS</sequence>
<reference evidence="2 3" key="2">
    <citation type="submission" date="2018-11" db="EMBL/GenBank/DDBJ databases">
        <authorList>
            <consortium name="Pathogen Informatics"/>
        </authorList>
    </citation>
    <scope>NUCLEOTIDE SEQUENCE [LARGE SCALE GENOMIC DNA]</scope>
    <source>
        <strain evidence="2">Dakar</strain>
        <strain evidence="3">Dakar, Senegal</strain>
    </source>
</reference>
<dbReference type="Gene3D" id="2.60.40.150">
    <property type="entry name" value="C2 domain"/>
    <property type="match status" value="1"/>
</dbReference>
<evidence type="ECO:0000313" key="4">
    <source>
        <dbReference type="WBParaSite" id="SCUD_0000308401-mRNA-1"/>
    </source>
</evidence>
<dbReference type="WBParaSite" id="SCUD_0000308401-mRNA-1">
    <property type="protein sequence ID" value="SCUD_0000308401-mRNA-1"/>
    <property type="gene ID" value="SCUD_0000308401"/>
</dbReference>
<dbReference type="EMBL" id="UZAK01003318">
    <property type="protein sequence ID" value="VDO79176.1"/>
    <property type="molecule type" value="Genomic_DNA"/>
</dbReference>
<evidence type="ECO:0000256" key="1">
    <source>
        <dbReference type="SAM" id="MobiDB-lite"/>
    </source>
</evidence>
<name>A0A183JK55_9TREM</name>
<feature type="region of interest" description="Disordered" evidence="1">
    <location>
        <begin position="26"/>
        <end position="55"/>
    </location>
</feature>
<protein>
    <submittedName>
        <fullName evidence="4">C2 domain-containing protein</fullName>
    </submittedName>
</protein>
<gene>
    <name evidence="2" type="ORF">SCUD_LOCUS3085</name>
</gene>
<dbReference type="InterPro" id="IPR035892">
    <property type="entry name" value="C2_domain_sf"/>
</dbReference>
<feature type="compositionally biased region" description="Polar residues" evidence="1">
    <location>
        <begin position="27"/>
        <end position="44"/>
    </location>
</feature>
<proteinExistence type="predicted"/>
<evidence type="ECO:0000313" key="3">
    <source>
        <dbReference type="Proteomes" id="UP000279833"/>
    </source>
</evidence>
<evidence type="ECO:0000313" key="2">
    <source>
        <dbReference type="EMBL" id="VDO79176.1"/>
    </source>
</evidence>